<feature type="transmembrane region" description="Helical" evidence="1">
    <location>
        <begin position="93"/>
        <end position="116"/>
    </location>
</feature>
<keyword evidence="1" id="KW-1133">Transmembrane helix</keyword>
<comment type="caution">
    <text evidence="2">The sequence shown here is derived from an EMBL/GenBank/DDBJ whole genome shotgun (WGS) entry which is preliminary data.</text>
</comment>
<feature type="transmembrane region" description="Helical" evidence="1">
    <location>
        <begin position="70"/>
        <end position="86"/>
    </location>
</feature>
<evidence type="ECO:0008006" key="4">
    <source>
        <dbReference type="Google" id="ProtNLM"/>
    </source>
</evidence>
<reference evidence="2 3" key="1">
    <citation type="submission" date="2021-06" db="EMBL/GenBank/DDBJ databases">
        <title>Faecalicatena sp. nov. isolated from porcine feces.</title>
        <authorList>
            <person name="Oh B.S."/>
            <person name="Lee J.H."/>
        </authorList>
    </citation>
    <scope>NUCLEOTIDE SEQUENCE [LARGE SCALE GENOMIC DNA]</scope>
    <source>
        <strain evidence="2 3">AGMB00832</strain>
    </source>
</reference>
<proteinExistence type="predicted"/>
<gene>
    <name evidence="2" type="ORF">HGO97_022650</name>
</gene>
<evidence type="ECO:0000313" key="2">
    <source>
        <dbReference type="EMBL" id="MBU3878601.1"/>
    </source>
</evidence>
<sequence>MKTKDLVIMAMLTGVIFAAQVAMASLPNIEAVTLLVILYTQLYRKKVFFILYSFIVLEGLFYGFGLWWFNYLYIWPLLALLVLLLVKTSHSPVFWSIVAGAYGLCFGMLCAIPYFITGGMGGGLAYWISGIPYDILHCAGNTVLCLLLYRPLYRVMTQMLKAGIVRT</sequence>
<keyword evidence="1" id="KW-0812">Transmembrane</keyword>
<keyword evidence="3" id="KW-1185">Reference proteome</keyword>
<keyword evidence="1" id="KW-0472">Membrane</keyword>
<evidence type="ECO:0000256" key="1">
    <source>
        <dbReference type="SAM" id="Phobius"/>
    </source>
</evidence>
<name>A0ABS6DAY8_9FIRM</name>
<feature type="transmembrane region" description="Helical" evidence="1">
    <location>
        <begin position="6"/>
        <end position="26"/>
    </location>
</feature>
<protein>
    <recommendedName>
        <fullName evidence="4">Energy-coupling factor transport system substrate-specific component</fullName>
    </recommendedName>
</protein>
<dbReference type="EMBL" id="JABACJ020000039">
    <property type="protein sequence ID" value="MBU3878601.1"/>
    <property type="molecule type" value="Genomic_DNA"/>
</dbReference>
<organism evidence="2 3">
    <name type="scientific">Faecalicatena faecalis</name>
    <dbReference type="NCBI Taxonomy" id="2726362"/>
    <lineage>
        <taxon>Bacteria</taxon>
        <taxon>Bacillati</taxon>
        <taxon>Bacillota</taxon>
        <taxon>Clostridia</taxon>
        <taxon>Lachnospirales</taxon>
        <taxon>Lachnospiraceae</taxon>
        <taxon>Faecalicatena</taxon>
    </lineage>
</organism>
<feature type="transmembrane region" description="Helical" evidence="1">
    <location>
        <begin position="128"/>
        <end position="149"/>
    </location>
</feature>
<dbReference type="Proteomes" id="UP000723714">
    <property type="component" value="Unassembled WGS sequence"/>
</dbReference>
<accession>A0ABS6DAY8</accession>
<evidence type="ECO:0000313" key="3">
    <source>
        <dbReference type="Proteomes" id="UP000723714"/>
    </source>
</evidence>
<dbReference type="RefSeq" id="WP_216245468.1">
    <property type="nucleotide sequence ID" value="NZ_JABACJ020000039.1"/>
</dbReference>